<accession>A0A819V6N6</accession>
<gene>
    <name evidence="4" type="ORF">OTI717_LOCUS34259</name>
</gene>
<keyword evidence="1" id="KW-0547">Nucleotide-binding</keyword>
<comment type="caution">
    <text evidence="4">The sequence shown here is derived from an EMBL/GenBank/DDBJ whole genome shotgun (WGS) entry which is preliminary data.</text>
</comment>
<dbReference type="InterPro" id="IPR054696">
    <property type="entry name" value="GTP-eEF1A_C"/>
</dbReference>
<evidence type="ECO:0000313" key="5">
    <source>
        <dbReference type="Proteomes" id="UP000663823"/>
    </source>
</evidence>
<evidence type="ECO:0000259" key="3">
    <source>
        <dbReference type="Pfam" id="PF22594"/>
    </source>
</evidence>
<organism evidence="4 5">
    <name type="scientific">Rotaria sordida</name>
    <dbReference type="NCBI Taxonomy" id="392033"/>
    <lineage>
        <taxon>Eukaryota</taxon>
        <taxon>Metazoa</taxon>
        <taxon>Spiralia</taxon>
        <taxon>Gnathifera</taxon>
        <taxon>Rotifera</taxon>
        <taxon>Eurotatoria</taxon>
        <taxon>Bdelloidea</taxon>
        <taxon>Philodinida</taxon>
        <taxon>Philodinidae</taxon>
        <taxon>Rotaria</taxon>
    </lineage>
</organism>
<dbReference type="Proteomes" id="UP000663823">
    <property type="component" value="Unassembled WGS sequence"/>
</dbReference>
<dbReference type="Pfam" id="PF22594">
    <property type="entry name" value="GTP-eEF1A_C"/>
    <property type="match status" value="1"/>
</dbReference>
<name>A0A819V6N6_9BILA</name>
<feature type="domain" description="GTP-eEF1A C-terminal" evidence="3">
    <location>
        <begin position="54"/>
        <end position="138"/>
    </location>
</feature>
<keyword evidence="2" id="KW-0342">GTP-binding</keyword>
<dbReference type="EMBL" id="CAJOAX010012018">
    <property type="protein sequence ID" value="CAF4104352.1"/>
    <property type="molecule type" value="Genomic_DNA"/>
</dbReference>
<protein>
    <recommendedName>
        <fullName evidence="3">GTP-eEF1A C-terminal domain-containing protein</fullName>
    </recommendedName>
</protein>
<dbReference type="InterPro" id="IPR009001">
    <property type="entry name" value="Transl_elong_EF1A/Init_IF2_C"/>
</dbReference>
<evidence type="ECO:0000256" key="1">
    <source>
        <dbReference type="ARBA" id="ARBA00022741"/>
    </source>
</evidence>
<dbReference type="AlphaFoldDB" id="A0A819V6N6"/>
<evidence type="ECO:0000313" key="4">
    <source>
        <dbReference type="EMBL" id="CAF4104352.1"/>
    </source>
</evidence>
<proteinExistence type="predicted"/>
<dbReference type="GO" id="GO:0005525">
    <property type="term" value="F:GTP binding"/>
    <property type="evidence" value="ECO:0007669"/>
    <property type="project" value="UniProtKB-KW"/>
</dbReference>
<reference evidence="4" key="1">
    <citation type="submission" date="2021-02" db="EMBL/GenBank/DDBJ databases">
        <authorList>
            <person name="Nowell W R."/>
        </authorList>
    </citation>
    <scope>NUCLEOTIDE SEQUENCE</scope>
</reference>
<dbReference type="Gene3D" id="2.40.30.10">
    <property type="entry name" value="Translation factors"/>
    <property type="match status" value="1"/>
</dbReference>
<evidence type="ECO:0000256" key="2">
    <source>
        <dbReference type="ARBA" id="ARBA00023134"/>
    </source>
</evidence>
<dbReference type="SUPFAM" id="SSF50465">
    <property type="entry name" value="EF-Tu/eEF-1alpha/eIF2-gamma C-terminal domain"/>
    <property type="match status" value="1"/>
</dbReference>
<sequence length="143" mass="16329">MAKKLNHEIRSLQLDIDSLESYFDKSFIDTQASNIKINSSFRLSIAEQISTNITDYKATLQIHTSATAEVQLETLINCNSDVISVEDPKFIKQDHVAIARFELTQTGRLICIEQLQYFPQFDRFTLHDGDHIVVIGKVLEVIE</sequence>